<dbReference type="Proteomes" id="UP001342418">
    <property type="component" value="Plasmid p1536_1"/>
</dbReference>
<dbReference type="Pfam" id="PF17806">
    <property type="entry name" value="SO_alpha_A3"/>
    <property type="match status" value="1"/>
</dbReference>
<dbReference type="PIRSF" id="PIRSF037495">
    <property type="entry name" value="Opine_OX_OoxA/HcnB"/>
    <property type="match status" value="1"/>
</dbReference>
<dbReference type="InterPro" id="IPR017224">
    <property type="entry name" value="Opine_Oxase_asu/HCN_bsu"/>
</dbReference>
<keyword evidence="4" id="KW-0614">Plasmid</keyword>
<evidence type="ECO:0000259" key="3">
    <source>
        <dbReference type="Pfam" id="PF17806"/>
    </source>
</evidence>
<feature type="domain" description="FAD/NAD(P)-binding" evidence="2">
    <location>
        <begin position="5"/>
        <end position="129"/>
    </location>
</feature>
<keyword evidence="5" id="KW-1185">Reference proteome</keyword>
<dbReference type="InterPro" id="IPR036188">
    <property type="entry name" value="FAD/NAD-bd_sf"/>
</dbReference>
<dbReference type="Pfam" id="PF07992">
    <property type="entry name" value="Pyr_redox_2"/>
    <property type="match status" value="1"/>
</dbReference>
<dbReference type="PRINTS" id="PR00469">
    <property type="entry name" value="PNDRDTASEII"/>
</dbReference>
<dbReference type="InterPro" id="IPR023753">
    <property type="entry name" value="FAD/NAD-binding_dom"/>
</dbReference>
<dbReference type="InterPro" id="IPR041854">
    <property type="entry name" value="BFD-like_2Fe2S-bd_dom_sf"/>
</dbReference>
<dbReference type="Gene3D" id="1.10.10.1100">
    <property type="entry name" value="BFD-like [2Fe-2S]-binding domain"/>
    <property type="match status" value="1"/>
</dbReference>
<dbReference type="CDD" id="cd19946">
    <property type="entry name" value="GlpA-like_Fer2_BFD-like"/>
    <property type="match status" value="1"/>
</dbReference>
<proteinExistence type="predicted"/>
<dbReference type="InterPro" id="IPR051691">
    <property type="entry name" value="Metab_Enz_Cyan_OpOx_G3PDH"/>
</dbReference>
<feature type="domain" description="SoxA A3" evidence="3">
    <location>
        <begin position="378"/>
        <end position="458"/>
    </location>
</feature>
<protein>
    <submittedName>
        <fullName evidence="4">Hydrogen cyanide synthase subunit HcnB</fullName>
        <ecNumber evidence="4">1.4.99.5</ecNumber>
    </submittedName>
</protein>
<accession>A0ABY5MS36</accession>
<dbReference type="RefSeq" id="WP_338532138.1">
    <property type="nucleotide sequence ID" value="NZ_CP030942.1"/>
</dbReference>
<evidence type="ECO:0000259" key="2">
    <source>
        <dbReference type="Pfam" id="PF07992"/>
    </source>
</evidence>
<dbReference type="Gene3D" id="3.50.50.60">
    <property type="entry name" value="FAD/NAD(P)-binding domain"/>
    <property type="match status" value="3"/>
</dbReference>
<evidence type="ECO:0000256" key="1">
    <source>
        <dbReference type="ARBA" id="ARBA00023002"/>
    </source>
</evidence>
<evidence type="ECO:0000313" key="4">
    <source>
        <dbReference type="EMBL" id="UUP19679.1"/>
    </source>
</evidence>
<dbReference type="EMBL" id="CP030942">
    <property type="protein sequence ID" value="UUP19679.1"/>
    <property type="molecule type" value="Genomic_DNA"/>
</dbReference>
<keyword evidence="1 4" id="KW-0560">Oxidoreductase</keyword>
<dbReference type="GO" id="GO:0050622">
    <property type="term" value="F:glycine dehydrogenase (cyanide-forming) activity"/>
    <property type="evidence" value="ECO:0007669"/>
    <property type="project" value="UniProtKB-EC"/>
</dbReference>
<dbReference type="SUPFAM" id="SSF51905">
    <property type="entry name" value="FAD/NAD(P)-binding domain"/>
    <property type="match status" value="1"/>
</dbReference>
<organism evidence="4 5">
    <name type="scientific">Nitratireductor thuwali</name>
    <dbReference type="NCBI Taxonomy" id="2267699"/>
    <lineage>
        <taxon>Bacteria</taxon>
        <taxon>Pseudomonadati</taxon>
        <taxon>Pseudomonadota</taxon>
        <taxon>Alphaproteobacteria</taxon>
        <taxon>Hyphomicrobiales</taxon>
        <taxon>Phyllobacteriaceae</taxon>
        <taxon>Nitratireductor</taxon>
    </lineage>
</organism>
<dbReference type="PANTHER" id="PTHR42949">
    <property type="entry name" value="ANAEROBIC GLYCEROL-3-PHOSPHATE DEHYDROGENASE SUBUNIT B"/>
    <property type="match status" value="1"/>
</dbReference>
<dbReference type="PRINTS" id="PR00368">
    <property type="entry name" value="FADPNR"/>
</dbReference>
<geneLocation type="plasmid" evidence="4 5">
    <name>p1536_1</name>
</geneLocation>
<reference evidence="4 5" key="1">
    <citation type="submission" date="2018-07" db="EMBL/GenBank/DDBJ databases">
        <title>Genome sequence of Nitratireductor thuwali#1536.</title>
        <authorList>
            <person name="Michoud G."/>
            <person name="Merlino G."/>
            <person name="Sefrji F.O."/>
            <person name="Daffonchio D."/>
        </authorList>
    </citation>
    <scope>NUCLEOTIDE SEQUENCE [LARGE SCALE GENOMIC DNA]</scope>
    <source>
        <strain evidence="4 5">Nit1536</strain>
        <plasmid evidence="4 5">p1536_1</plasmid>
    </source>
</reference>
<evidence type="ECO:0000313" key="5">
    <source>
        <dbReference type="Proteomes" id="UP001342418"/>
    </source>
</evidence>
<dbReference type="PANTHER" id="PTHR42949:SF3">
    <property type="entry name" value="ANAEROBIC GLYCEROL-3-PHOSPHATE DEHYDROGENASE SUBUNIT B"/>
    <property type="match status" value="1"/>
</dbReference>
<dbReference type="InterPro" id="IPR041117">
    <property type="entry name" value="SoxA_A3"/>
</dbReference>
<gene>
    <name evidence="4" type="primary">hcnB</name>
    <name evidence="4" type="ORF">NTH_04191</name>
</gene>
<name>A0ABY5MS36_9HYPH</name>
<dbReference type="EC" id="1.4.99.5" evidence="4"/>
<sequence>MSGVYDVAVVGAGPAGMTVATHAAAQGLSVIVLDEQGGPGGQIYNSVEQSPLRGHPALGKDYARGLDLARELRGCGAEYVCGANVWQAEAGGALWQVVFSRQARARRIEARQLVLATGAYERPFPIPGWELPGVMSAGGAQILLKSVGLAKPNAIFAGSGPLLYLVALQYLRAGIPVRAILDTTHNANYRRSLKMIPGALGRFSTLFKGMRMLLALRSSRTAFIGGVSALAAEGERRCRSVSCRANGKVYRFESAEMLFLHHGVVPNVQLALATGCEQHWDAQQHTWCITCDPWGRTSRPGLYVTGDAAGILGADAARLRAQLTVLAVSAKIGRIEKEQFHSESRRLQAQLRKEEALRRFLDALYEPPEQFRIPSDATFACRCEEVTAGAIRECVRAGDGDPNRIKSLLRCGMGPCQGRMCSITVSQIVAREKRLFPGDIGQFRSRPPARPVHLDELASLAMEEDTGVPA</sequence>